<dbReference type="AlphaFoldDB" id="A0A2A7SEM3"/>
<dbReference type="NCBIfam" id="TIGR00254">
    <property type="entry name" value="GGDEF"/>
    <property type="match status" value="1"/>
</dbReference>
<feature type="transmembrane region" description="Helical" evidence="3">
    <location>
        <begin position="296"/>
        <end position="318"/>
    </location>
</feature>
<evidence type="ECO:0000256" key="2">
    <source>
        <dbReference type="ARBA" id="ARBA00034247"/>
    </source>
</evidence>
<feature type="transmembrane region" description="Helical" evidence="3">
    <location>
        <begin position="18"/>
        <end position="42"/>
    </location>
</feature>
<dbReference type="InterPro" id="IPR050469">
    <property type="entry name" value="Diguanylate_Cyclase"/>
</dbReference>
<protein>
    <recommendedName>
        <fullName evidence="1">diguanylate cyclase</fullName>
        <ecNumber evidence="1">2.7.7.65</ecNumber>
    </recommendedName>
</protein>
<dbReference type="CDD" id="cd01949">
    <property type="entry name" value="GGDEF"/>
    <property type="match status" value="1"/>
</dbReference>
<dbReference type="CDD" id="cd12914">
    <property type="entry name" value="PDC1_DGC_like"/>
    <property type="match status" value="1"/>
</dbReference>
<feature type="domain" description="GGDEF" evidence="4">
    <location>
        <begin position="362"/>
        <end position="498"/>
    </location>
</feature>
<accession>A0A2A7SEM3</accession>
<proteinExistence type="predicted"/>
<dbReference type="PANTHER" id="PTHR45138">
    <property type="entry name" value="REGULATORY COMPONENTS OF SENSORY TRANSDUCTION SYSTEM"/>
    <property type="match status" value="1"/>
</dbReference>
<organism evidence="5 6">
    <name type="scientific">Burkholderia gladioli</name>
    <name type="common">Pseudomonas marginata</name>
    <name type="synonym">Phytomonas marginata</name>
    <dbReference type="NCBI Taxonomy" id="28095"/>
    <lineage>
        <taxon>Bacteria</taxon>
        <taxon>Pseudomonadati</taxon>
        <taxon>Pseudomonadota</taxon>
        <taxon>Betaproteobacteria</taxon>
        <taxon>Burkholderiales</taxon>
        <taxon>Burkholderiaceae</taxon>
        <taxon>Burkholderia</taxon>
    </lineage>
</organism>
<keyword evidence="3" id="KW-1133">Transmembrane helix</keyword>
<dbReference type="SMART" id="SM00267">
    <property type="entry name" value="GGDEF"/>
    <property type="match status" value="1"/>
</dbReference>
<dbReference type="FunFam" id="3.30.70.270:FF:000001">
    <property type="entry name" value="Diguanylate cyclase domain protein"/>
    <property type="match status" value="1"/>
</dbReference>
<dbReference type="GO" id="GO:1902201">
    <property type="term" value="P:negative regulation of bacterial-type flagellum-dependent cell motility"/>
    <property type="evidence" value="ECO:0007669"/>
    <property type="project" value="TreeGrafter"/>
</dbReference>
<dbReference type="EMBL" id="PDDY01000001">
    <property type="protein sequence ID" value="PEH41903.1"/>
    <property type="molecule type" value="Genomic_DNA"/>
</dbReference>
<evidence type="ECO:0000313" key="5">
    <source>
        <dbReference type="EMBL" id="PEH41903.1"/>
    </source>
</evidence>
<keyword evidence="3" id="KW-0472">Membrane</keyword>
<evidence type="ECO:0000313" key="6">
    <source>
        <dbReference type="Proteomes" id="UP000220629"/>
    </source>
</evidence>
<comment type="caution">
    <text evidence="5">The sequence shown here is derived from an EMBL/GenBank/DDBJ whole genome shotgun (WGS) entry which is preliminary data.</text>
</comment>
<dbReference type="Pfam" id="PF22588">
    <property type="entry name" value="dCache_1_like"/>
    <property type="match status" value="1"/>
</dbReference>
<dbReference type="PROSITE" id="PS50887">
    <property type="entry name" value="GGDEF"/>
    <property type="match status" value="1"/>
</dbReference>
<comment type="catalytic activity">
    <reaction evidence="2">
        <text>2 GTP = 3',3'-c-di-GMP + 2 diphosphate</text>
        <dbReference type="Rhea" id="RHEA:24898"/>
        <dbReference type="ChEBI" id="CHEBI:33019"/>
        <dbReference type="ChEBI" id="CHEBI:37565"/>
        <dbReference type="ChEBI" id="CHEBI:58805"/>
        <dbReference type="EC" id="2.7.7.65"/>
    </reaction>
</comment>
<sequence>MSTSNSIGKIADWAGKNFLIVGMLGTLMSAAAAGISIMTLAATRSEVIDHANENSRNVTAVLVSEITRTVETANTALMSLTANLGNPAFQKMDPRLRHDLLFERTAAQYVTGMGITDARGRLVDGCCGNTHKWDFSDRDYFTVHRNAPDIGLYVSEPYQARSRGGTRSIALSRRVEGPNHAFNGIAVVAIDLAYFDQLLSRLNVGAHGVSAVVRTDGAILARNPPVSESQMTILRDSKTFARMVSSHSGFYAARSIVDGTLRLYTFQRVPGTPLIAVIAPAKRDVLADISRMSWKVGVSAGAISASFCAVVWLLAFALRDNLRKQQRLTDLSHTDALTGLLNRRALDAALDDEWHRVHRGNTCMSVLFIDADHFKQYNDVHGHARGDTALRFLAECIRKHVRRHGDIAARYGGEEFVAVLANTDENGAARVAEAIRQEIETNRLADFPEPVPAFTVSIGCATGRAGRPASVDALSHRADLALYEAKRQGRNRVCVASMEDDEAPA</sequence>
<evidence type="ECO:0000259" key="4">
    <source>
        <dbReference type="PROSITE" id="PS50887"/>
    </source>
</evidence>
<name>A0A2A7SEM3_BURGA</name>
<evidence type="ECO:0000256" key="3">
    <source>
        <dbReference type="SAM" id="Phobius"/>
    </source>
</evidence>
<dbReference type="InterPro" id="IPR043128">
    <property type="entry name" value="Rev_trsase/Diguanyl_cyclase"/>
</dbReference>
<dbReference type="InterPro" id="IPR029787">
    <property type="entry name" value="Nucleotide_cyclase"/>
</dbReference>
<gene>
    <name evidence="5" type="ORF">CRM94_06930</name>
</gene>
<dbReference type="CDD" id="cd12915">
    <property type="entry name" value="PDC2_DGC_like"/>
    <property type="match status" value="1"/>
</dbReference>
<evidence type="ECO:0000256" key="1">
    <source>
        <dbReference type="ARBA" id="ARBA00012528"/>
    </source>
</evidence>
<dbReference type="GO" id="GO:0052621">
    <property type="term" value="F:diguanylate cyclase activity"/>
    <property type="evidence" value="ECO:0007669"/>
    <property type="project" value="UniProtKB-EC"/>
</dbReference>
<dbReference type="Gene3D" id="3.30.450.20">
    <property type="entry name" value="PAS domain"/>
    <property type="match status" value="2"/>
</dbReference>
<reference evidence="6" key="1">
    <citation type="submission" date="2017-09" db="EMBL/GenBank/DDBJ databases">
        <title>FDA dAtabase for Regulatory Grade micrObial Sequences (FDA-ARGOS): Supporting development and validation of Infectious Disease Dx tests.</title>
        <authorList>
            <person name="Minogue T."/>
            <person name="Wolcott M."/>
            <person name="Wasieloski L."/>
            <person name="Aguilar W."/>
            <person name="Moore D."/>
            <person name="Tallon L."/>
            <person name="Sadzewicz L."/>
            <person name="Ott S."/>
            <person name="Zhao X."/>
            <person name="Nagaraj S."/>
            <person name="Vavikolanu K."/>
            <person name="Aluvathingal J."/>
            <person name="Nadendla S."/>
            <person name="Sichtig H."/>
        </authorList>
    </citation>
    <scope>NUCLEOTIDE SEQUENCE [LARGE SCALE GENOMIC DNA]</scope>
    <source>
        <strain evidence="6">FDAARGOS_390</strain>
    </source>
</reference>
<dbReference type="PANTHER" id="PTHR45138:SF9">
    <property type="entry name" value="DIGUANYLATE CYCLASE DGCM-RELATED"/>
    <property type="match status" value="1"/>
</dbReference>
<dbReference type="Gene3D" id="3.30.70.270">
    <property type="match status" value="1"/>
</dbReference>
<dbReference type="Pfam" id="PF00990">
    <property type="entry name" value="GGDEF"/>
    <property type="match status" value="1"/>
</dbReference>
<dbReference type="InterPro" id="IPR054327">
    <property type="entry name" value="His-kinase-like_sensor"/>
</dbReference>
<keyword evidence="3" id="KW-0812">Transmembrane</keyword>
<dbReference type="GO" id="GO:0043709">
    <property type="term" value="P:cell adhesion involved in single-species biofilm formation"/>
    <property type="evidence" value="ECO:0007669"/>
    <property type="project" value="TreeGrafter"/>
</dbReference>
<dbReference type="GO" id="GO:0005886">
    <property type="term" value="C:plasma membrane"/>
    <property type="evidence" value="ECO:0007669"/>
    <property type="project" value="TreeGrafter"/>
</dbReference>
<dbReference type="SUPFAM" id="SSF55073">
    <property type="entry name" value="Nucleotide cyclase"/>
    <property type="match status" value="1"/>
</dbReference>
<dbReference type="InterPro" id="IPR000160">
    <property type="entry name" value="GGDEF_dom"/>
</dbReference>
<dbReference type="EC" id="2.7.7.65" evidence="1"/>
<dbReference type="Proteomes" id="UP000220629">
    <property type="component" value="Unassembled WGS sequence"/>
</dbReference>
<dbReference type="RefSeq" id="WP_098151783.1">
    <property type="nucleotide sequence ID" value="NZ_CADEQH010000001.1"/>
</dbReference>